<organism evidence="2 3">
    <name type="scientific">Ottowia pentelensis</name>
    <dbReference type="NCBI Taxonomy" id="511108"/>
    <lineage>
        <taxon>Bacteria</taxon>
        <taxon>Pseudomonadati</taxon>
        <taxon>Pseudomonadota</taxon>
        <taxon>Betaproteobacteria</taxon>
        <taxon>Burkholderiales</taxon>
        <taxon>Comamonadaceae</taxon>
        <taxon>Ottowia</taxon>
    </lineage>
</organism>
<dbReference type="Proteomes" id="UP001589834">
    <property type="component" value="Unassembled WGS sequence"/>
</dbReference>
<reference evidence="2 3" key="1">
    <citation type="submission" date="2024-09" db="EMBL/GenBank/DDBJ databases">
        <authorList>
            <person name="Sun Q."/>
            <person name="Mori K."/>
        </authorList>
    </citation>
    <scope>NUCLEOTIDE SEQUENCE [LARGE SCALE GENOMIC DNA]</scope>
    <source>
        <strain evidence="2 3">NCAIM B.02336</strain>
    </source>
</reference>
<feature type="chain" id="PRO_5046240827" evidence="1">
    <location>
        <begin position="20"/>
        <end position="126"/>
    </location>
</feature>
<comment type="caution">
    <text evidence="2">The sequence shown here is derived from an EMBL/GenBank/DDBJ whole genome shotgun (WGS) entry which is preliminary data.</text>
</comment>
<evidence type="ECO:0000256" key="1">
    <source>
        <dbReference type="SAM" id="SignalP"/>
    </source>
</evidence>
<keyword evidence="1" id="KW-0732">Signal</keyword>
<evidence type="ECO:0000313" key="3">
    <source>
        <dbReference type="Proteomes" id="UP001589834"/>
    </source>
</evidence>
<feature type="signal peptide" evidence="1">
    <location>
        <begin position="1"/>
        <end position="19"/>
    </location>
</feature>
<dbReference type="RefSeq" id="WP_377481814.1">
    <property type="nucleotide sequence ID" value="NZ_JBHLTN010000014.1"/>
</dbReference>
<keyword evidence="3" id="KW-1185">Reference proteome</keyword>
<accession>A0ABV6PSD1</accession>
<sequence length="126" mass="13699">MNIKYTLLTLCALGLPAFAQMTPAQTNLDPAAARMEARNARADHQLTAVSPQQALTNELKRCAALPPFYKSDCEARVRGQAGTVSGSVVGGGMIRETVTTMPEAQLKALESNPQEMDFPKPLRQRR</sequence>
<name>A0ABV6PSD1_9BURK</name>
<protein>
    <submittedName>
        <fullName evidence="2">Uncharacterized protein</fullName>
    </submittedName>
</protein>
<gene>
    <name evidence="2" type="ORF">ACFFGG_07845</name>
</gene>
<evidence type="ECO:0000313" key="2">
    <source>
        <dbReference type="EMBL" id="MFC0592464.1"/>
    </source>
</evidence>
<dbReference type="EMBL" id="JBHLTN010000014">
    <property type="protein sequence ID" value="MFC0592464.1"/>
    <property type="molecule type" value="Genomic_DNA"/>
</dbReference>
<proteinExistence type="predicted"/>